<comment type="caution">
    <text evidence="1">The sequence shown here is derived from an EMBL/GenBank/DDBJ whole genome shotgun (WGS) entry which is preliminary data.</text>
</comment>
<name>A0AAV4S0A5_CAEEX</name>
<protein>
    <submittedName>
        <fullName evidence="1">Uncharacterized protein</fullName>
    </submittedName>
</protein>
<sequence length="91" mass="10089">MGIHLPAFPNRLGCIVRGPAKGTEGKVFCARCSAYGERSVLERGRELKTLGERKKKRVVFGALRSKQSVLKDGSAKRLEDFKETLPNNISE</sequence>
<evidence type="ECO:0000313" key="2">
    <source>
        <dbReference type="Proteomes" id="UP001054945"/>
    </source>
</evidence>
<dbReference type="AlphaFoldDB" id="A0AAV4S0A5"/>
<keyword evidence="2" id="KW-1185">Reference proteome</keyword>
<proteinExistence type="predicted"/>
<gene>
    <name evidence="1" type="ORF">CEXT_511701</name>
</gene>
<evidence type="ECO:0000313" key="1">
    <source>
        <dbReference type="EMBL" id="GIY26162.1"/>
    </source>
</evidence>
<dbReference type="Proteomes" id="UP001054945">
    <property type="component" value="Unassembled WGS sequence"/>
</dbReference>
<reference evidence="1 2" key="1">
    <citation type="submission" date="2021-06" db="EMBL/GenBank/DDBJ databases">
        <title>Caerostris extrusa draft genome.</title>
        <authorList>
            <person name="Kono N."/>
            <person name="Arakawa K."/>
        </authorList>
    </citation>
    <scope>NUCLEOTIDE SEQUENCE [LARGE SCALE GENOMIC DNA]</scope>
</reference>
<accession>A0AAV4S0A5</accession>
<dbReference type="EMBL" id="BPLR01008634">
    <property type="protein sequence ID" value="GIY26162.1"/>
    <property type="molecule type" value="Genomic_DNA"/>
</dbReference>
<organism evidence="1 2">
    <name type="scientific">Caerostris extrusa</name>
    <name type="common">Bark spider</name>
    <name type="synonym">Caerostris bankana</name>
    <dbReference type="NCBI Taxonomy" id="172846"/>
    <lineage>
        <taxon>Eukaryota</taxon>
        <taxon>Metazoa</taxon>
        <taxon>Ecdysozoa</taxon>
        <taxon>Arthropoda</taxon>
        <taxon>Chelicerata</taxon>
        <taxon>Arachnida</taxon>
        <taxon>Araneae</taxon>
        <taxon>Araneomorphae</taxon>
        <taxon>Entelegynae</taxon>
        <taxon>Araneoidea</taxon>
        <taxon>Araneidae</taxon>
        <taxon>Caerostris</taxon>
    </lineage>
</organism>